<dbReference type="InterPro" id="IPR011722">
    <property type="entry name" value="Hemimethylated_DNA-bd_dom"/>
</dbReference>
<organism evidence="2 3">
    <name type="scientific">Myriangium duriaei CBS 260.36</name>
    <dbReference type="NCBI Taxonomy" id="1168546"/>
    <lineage>
        <taxon>Eukaryota</taxon>
        <taxon>Fungi</taxon>
        <taxon>Dikarya</taxon>
        <taxon>Ascomycota</taxon>
        <taxon>Pezizomycotina</taxon>
        <taxon>Dothideomycetes</taxon>
        <taxon>Dothideomycetidae</taxon>
        <taxon>Myriangiales</taxon>
        <taxon>Myriangiaceae</taxon>
        <taxon>Myriangium</taxon>
    </lineage>
</organism>
<dbReference type="PANTHER" id="PTHR31350">
    <property type="entry name" value="SI:DKEY-261L7.2"/>
    <property type="match status" value="1"/>
</dbReference>
<dbReference type="PROSITE" id="PS50181">
    <property type="entry name" value="FBOX"/>
    <property type="match status" value="1"/>
</dbReference>
<gene>
    <name evidence="2" type="ORF">K461DRAFT_276544</name>
</gene>
<dbReference type="OrthoDB" id="28868at2759"/>
<dbReference type="SUPFAM" id="SSF141255">
    <property type="entry name" value="YccV-like"/>
    <property type="match status" value="1"/>
</dbReference>
<dbReference type="Pfam" id="PF08755">
    <property type="entry name" value="YccV-like"/>
    <property type="match status" value="1"/>
</dbReference>
<sequence length="595" mass="69237">MASTLADESMISSAADNSLHRLPDEVIQSIIFHLSPHDAVRFGAACRRFNGLIDAPILWRHYCDVYFSYWKHNDDTDDRIIRRDPIAPWKQHFVERIRREERNRALFESALSTQHERYAKIQEIAECEYEAKDMLLIQCDAPSNSEDVLARRYFAEATLGLVHRTNALRSWHVLATGKETTLEEQLAAFDLFVIGKHWGNAEDITRALDDIADGIKNANPNIDELDDLQRSLVIIRHLRDNHLVGMDDGTEYHSMKNNYLSFNLLHQSHASLPLQSAVIFCSVARRLGIVAHPCNYPAHIYVVVMLNRNVSSEQSRTISEKDCLYLDPWTQDTPVALEHLVARLRVFGISEREFPMYLAPAPVRSMVLRTCRNIMHSYQDWRRGILQDEPPVYNYDAFYSYLWCMALVEDGNANEDGLGVWHRPHLAHLPPFFKENFPEDLPLVNRYLGPMFATHPNRQAFHLTMAEMKASDLNRRPVVRRDEKARHVKYKIGQMLQHRRYGYVGVIRRWDPNCQAAETWIAEMGVERLSKGRWQPFYDVLAEDRSQRYVAEENIEPIYAEPPPQLMRAAGKYFKRWDADSRVFVSNLRDEYPDD</sequence>
<dbReference type="SMART" id="SM00256">
    <property type="entry name" value="FBOX"/>
    <property type="match status" value="1"/>
</dbReference>
<dbReference type="AlphaFoldDB" id="A0A9P4J4L5"/>
<dbReference type="Pfam" id="PF12937">
    <property type="entry name" value="F-box-like"/>
    <property type="match status" value="1"/>
</dbReference>
<evidence type="ECO:0000259" key="1">
    <source>
        <dbReference type="PROSITE" id="PS50181"/>
    </source>
</evidence>
<dbReference type="InterPro" id="IPR036623">
    <property type="entry name" value="Hemimethylated_DNA-bd_sf"/>
</dbReference>
<dbReference type="InterPro" id="IPR036047">
    <property type="entry name" value="F-box-like_dom_sf"/>
</dbReference>
<dbReference type="GO" id="GO:0003677">
    <property type="term" value="F:DNA binding"/>
    <property type="evidence" value="ECO:0007669"/>
    <property type="project" value="InterPro"/>
</dbReference>
<evidence type="ECO:0000313" key="3">
    <source>
        <dbReference type="Proteomes" id="UP000799439"/>
    </source>
</evidence>
<evidence type="ECO:0000313" key="2">
    <source>
        <dbReference type="EMBL" id="KAF2155332.1"/>
    </source>
</evidence>
<dbReference type="Gene3D" id="2.30.30.390">
    <property type="entry name" value="Hemimethylated DNA-binding domain"/>
    <property type="match status" value="1"/>
</dbReference>
<keyword evidence="3" id="KW-1185">Reference proteome</keyword>
<dbReference type="InterPro" id="IPR001810">
    <property type="entry name" value="F-box_dom"/>
</dbReference>
<comment type="caution">
    <text evidence="2">The sequence shown here is derived from an EMBL/GenBank/DDBJ whole genome shotgun (WGS) entry which is preliminary data.</text>
</comment>
<dbReference type="EMBL" id="ML996083">
    <property type="protein sequence ID" value="KAF2155332.1"/>
    <property type="molecule type" value="Genomic_DNA"/>
</dbReference>
<dbReference type="PANTHER" id="PTHR31350:SF27">
    <property type="entry name" value="HEMIMETHYLATED DNA-BINDING DOMAIN-CONTAINING PROTEIN"/>
    <property type="match status" value="1"/>
</dbReference>
<dbReference type="InterPro" id="IPR032698">
    <property type="entry name" value="SirB1_N"/>
</dbReference>
<accession>A0A9P4J4L5</accession>
<proteinExistence type="predicted"/>
<protein>
    <submittedName>
        <fullName evidence="2">YccV-like-domain-containing protein</fullName>
    </submittedName>
</protein>
<feature type="domain" description="F-box" evidence="1">
    <location>
        <begin position="16"/>
        <end position="62"/>
    </location>
</feature>
<dbReference type="SMART" id="SM00992">
    <property type="entry name" value="YccV-like"/>
    <property type="match status" value="1"/>
</dbReference>
<dbReference type="SUPFAM" id="SSF81383">
    <property type="entry name" value="F-box domain"/>
    <property type="match status" value="1"/>
</dbReference>
<name>A0A9P4J4L5_9PEZI</name>
<dbReference type="NCBIfam" id="TIGR02097">
    <property type="entry name" value="yccV"/>
    <property type="match status" value="1"/>
</dbReference>
<dbReference type="Gene3D" id="1.20.1280.50">
    <property type="match status" value="1"/>
</dbReference>
<reference evidence="2" key="1">
    <citation type="journal article" date="2020" name="Stud. Mycol.">
        <title>101 Dothideomycetes genomes: a test case for predicting lifestyles and emergence of pathogens.</title>
        <authorList>
            <person name="Haridas S."/>
            <person name="Albert R."/>
            <person name="Binder M."/>
            <person name="Bloem J."/>
            <person name="Labutti K."/>
            <person name="Salamov A."/>
            <person name="Andreopoulos B."/>
            <person name="Baker S."/>
            <person name="Barry K."/>
            <person name="Bills G."/>
            <person name="Bluhm B."/>
            <person name="Cannon C."/>
            <person name="Castanera R."/>
            <person name="Culley D."/>
            <person name="Daum C."/>
            <person name="Ezra D."/>
            <person name="Gonzalez J."/>
            <person name="Henrissat B."/>
            <person name="Kuo A."/>
            <person name="Liang C."/>
            <person name="Lipzen A."/>
            <person name="Lutzoni F."/>
            <person name="Magnuson J."/>
            <person name="Mondo S."/>
            <person name="Nolan M."/>
            <person name="Ohm R."/>
            <person name="Pangilinan J."/>
            <person name="Park H.-J."/>
            <person name="Ramirez L."/>
            <person name="Alfaro M."/>
            <person name="Sun H."/>
            <person name="Tritt A."/>
            <person name="Yoshinaga Y."/>
            <person name="Zwiers L.-H."/>
            <person name="Turgeon B."/>
            <person name="Goodwin S."/>
            <person name="Spatafora J."/>
            <person name="Crous P."/>
            <person name="Grigoriev I."/>
        </authorList>
    </citation>
    <scope>NUCLEOTIDE SEQUENCE</scope>
    <source>
        <strain evidence="2">CBS 260.36</strain>
    </source>
</reference>
<dbReference type="CDD" id="cd09917">
    <property type="entry name" value="F-box_SF"/>
    <property type="match status" value="1"/>
</dbReference>
<dbReference type="Proteomes" id="UP000799439">
    <property type="component" value="Unassembled WGS sequence"/>
</dbReference>
<dbReference type="Pfam" id="PF13369">
    <property type="entry name" value="Transglut_core2"/>
    <property type="match status" value="1"/>
</dbReference>